<keyword evidence="3" id="KW-1185">Reference proteome</keyword>
<dbReference type="Proteomes" id="UP000006038">
    <property type="component" value="Chromosome 6"/>
</dbReference>
<protein>
    <recommendedName>
        <fullName evidence="4">Secreted protein</fullName>
    </recommendedName>
</protein>
<dbReference type="EnsemblPlants" id="OB06G20040.1">
    <property type="protein sequence ID" value="OB06G20040.1"/>
    <property type="gene ID" value="OB06G20040"/>
</dbReference>
<proteinExistence type="predicted"/>
<evidence type="ECO:0008006" key="4">
    <source>
        <dbReference type="Google" id="ProtNLM"/>
    </source>
</evidence>
<dbReference type="AlphaFoldDB" id="J3MDB0"/>
<feature type="chain" id="PRO_5003773716" description="Secreted protein" evidence="1">
    <location>
        <begin position="25"/>
        <end position="110"/>
    </location>
</feature>
<evidence type="ECO:0000256" key="1">
    <source>
        <dbReference type="SAM" id="SignalP"/>
    </source>
</evidence>
<feature type="signal peptide" evidence="1">
    <location>
        <begin position="1"/>
        <end position="24"/>
    </location>
</feature>
<reference evidence="2" key="2">
    <citation type="submission" date="2013-04" db="UniProtKB">
        <authorList>
            <consortium name="EnsemblPlants"/>
        </authorList>
    </citation>
    <scope>IDENTIFICATION</scope>
</reference>
<name>J3MDB0_ORYBR</name>
<evidence type="ECO:0000313" key="3">
    <source>
        <dbReference type="Proteomes" id="UP000006038"/>
    </source>
</evidence>
<accession>J3MDB0</accession>
<sequence>MPLAAMKIIFRIPLFFFCFSSLFADLVMEISSETHKFLKMTLVYKFLMRASINLVGNPHIARAFNGLPFTNKLNWVAIVRSSPAKCRLLSSLSFDIMNFVALVFGLICKA</sequence>
<evidence type="ECO:0000313" key="2">
    <source>
        <dbReference type="EnsemblPlants" id="OB06G20040.1"/>
    </source>
</evidence>
<dbReference type="HOGENOM" id="CLU_2174889_0_0_1"/>
<organism evidence="2">
    <name type="scientific">Oryza brachyantha</name>
    <name type="common">malo sina</name>
    <dbReference type="NCBI Taxonomy" id="4533"/>
    <lineage>
        <taxon>Eukaryota</taxon>
        <taxon>Viridiplantae</taxon>
        <taxon>Streptophyta</taxon>
        <taxon>Embryophyta</taxon>
        <taxon>Tracheophyta</taxon>
        <taxon>Spermatophyta</taxon>
        <taxon>Magnoliopsida</taxon>
        <taxon>Liliopsida</taxon>
        <taxon>Poales</taxon>
        <taxon>Poaceae</taxon>
        <taxon>BOP clade</taxon>
        <taxon>Oryzoideae</taxon>
        <taxon>Oryzeae</taxon>
        <taxon>Oryzinae</taxon>
        <taxon>Oryza</taxon>
    </lineage>
</organism>
<reference evidence="2" key="1">
    <citation type="journal article" date="2013" name="Nat. Commun.">
        <title>Whole-genome sequencing of Oryza brachyantha reveals mechanisms underlying Oryza genome evolution.</title>
        <authorList>
            <person name="Chen J."/>
            <person name="Huang Q."/>
            <person name="Gao D."/>
            <person name="Wang J."/>
            <person name="Lang Y."/>
            <person name="Liu T."/>
            <person name="Li B."/>
            <person name="Bai Z."/>
            <person name="Luis Goicoechea J."/>
            <person name="Liang C."/>
            <person name="Chen C."/>
            <person name="Zhang W."/>
            <person name="Sun S."/>
            <person name="Liao Y."/>
            <person name="Zhang X."/>
            <person name="Yang L."/>
            <person name="Song C."/>
            <person name="Wang M."/>
            <person name="Shi J."/>
            <person name="Liu G."/>
            <person name="Liu J."/>
            <person name="Zhou H."/>
            <person name="Zhou W."/>
            <person name="Yu Q."/>
            <person name="An N."/>
            <person name="Chen Y."/>
            <person name="Cai Q."/>
            <person name="Wang B."/>
            <person name="Liu B."/>
            <person name="Min J."/>
            <person name="Huang Y."/>
            <person name="Wu H."/>
            <person name="Li Z."/>
            <person name="Zhang Y."/>
            <person name="Yin Y."/>
            <person name="Song W."/>
            <person name="Jiang J."/>
            <person name="Jackson S.A."/>
            <person name="Wing R.A."/>
            <person name="Wang J."/>
            <person name="Chen M."/>
        </authorList>
    </citation>
    <scope>NUCLEOTIDE SEQUENCE [LARGE SCALE GENOMIC DNA]</scope>
    <source>
        <strain evidence="2">cv. IRGC 101232</strain>
    </source>
</reference>
<dbReference type="Gramene" id="OB06G20040.1">
    <property type="protein sequence ID" value="OB06G20040.1"/>
    <property type="gene ID" value="OB06G20040"/>
</dbReference>
<keyword evidence="1" id="KW-0732">Signal</keyword>